<protein>
    <submittedName>
        <fullName evidence="4">N-acetylmuramoyl-L-alanine amidase</fullName>
    </submittedName>
</protein>
<comment type="caution">
    <text evidence="4">The sequence shown here is derived from an EMBL/GenBank/DDBJ whole genome shotgun (WGS) entry which is preliminary data.</text>
</comment>
<evidence type="ECO:0000313" key="5">
    <source>
        <dbReference type="Proteomes" id="UP000823892"/>
    </source>
</evidence>
<evidence type="ECO:0000259" key="3">
    <source>
        <dbReference type="Pfam" id="PF01520"/>
    </source>
</evidence>
<keyword evidence="1" id="KW-0378">Hydrolase</keyword>
<evidence type="ECO:0000313" key="4">
    <source>
        <dbReference type="EMBL" id="HJD29984.1"/>
    </source>
</evidence>
<accession>A0A9D2TYQ1</accession>
<dbReference type="GO" id="GO:0008745">
    <property type="term" value="F:N-acetylmuramoyl-L-alanine amidase activity"/>
    <property type="evidence" value="ECO:0007669"/>
    <property type="project" value="InterPro"/>
</dbReference>
<evidence type="ECO:0000256" key="1">
    <source>
        <dbReference type="ARBA" id="ARBA00022801"/>
    </source>
</evidence>
<dbReference type="GO" id="GO:0030288">
    <property type="term" value="C:outer membrane-bounded periplasmic space"/>
    <property type="evidence" value="ECO:0007669"/>
    <property type="project" value="TreeGrafter"/>
</dbReference>
<name>A0A9D2TYQ1_9FIRM</name>
<feature type="domain" description="MurNAc-LAA" evidence="3">
    <location>
        <begin position="93"/>
        <end position="328"/>
    </location>
</feature>
<dbReference type="EMBL" id="DWUY01000299">
    <property type="protein sequence ID" value="HJD29984.1"/>
    <property type="molecule type" value="Genomic_DNA"/>
</dbReference>
<dbReference type="CDD" id="cd02696">
    <property type="entry name" value="MurNAc-LAA"/>
    <property type="match status" value="1"/>
</dbReference>
<dbReference type="Pfam" id="PF01520">
    <property type="entry name" value="Amidase_3"/>
    <property type="match status" value="1"/>
</dbReference>
<dbReference type="InterPro" id="IPR050695">
    <property type="entry name" value="N-acetylmuramoyl_amidase_3"/>
</dbReference>
<dbReference type="SUPFAM" id="SSF53187">
    <property type="entry name" value="Zn-dependent exopeptidases"/>
    <property type="match status" value="1"/>
</dbReference>
<organism evidence="4 5">
    <name type="scientific">Candidatus Blautia avicola</name>
    <dbReference type="NCBI Taxonomy" id="2838483"/>
    <lineage>
        <taxon>Bacteria</taxon>
        <taxon>Bacillati</taxon>
        <taxon>Bacillota</taxon>
        <taxon>Clostridia</taxon>
        <taxon>Lachnospirales</taxon>
        <taxon>Lachnospiraceae</taxon>
        <taxon>Blautia</taxon>
    </lineage>
</organism>
<reference evidence="4" key="2">
    <citation type="submission" date="2021-04" db="EMBL/GenBank/DDBJ databases">
        <authorList>
            <person name="Gilroy R."/>
        </authorList>
    </citation>
    <scope>NUCLEOTIDE SEQUENCE</scope>
    <source>
        <strain evidence="4">ChiBcec6-4105</strain>
    </source>
</reference>
<dbReference type="Proteomes" id="UP000823892">
    <property type="component" value="Unassembled WGS sequence"/>
</dbReference>
<dbReference type="PROSITE" id="PS51257">
    <property type="entry name" value="PROKAR_LIPOPROTEIN"/>
    <property type="match status" value="1"/>
</dbReference>
<feature type="compositionally biased region" description="Basic and acidic residues" evidence="2">
    <location>
        <begin position="40"/>
        <end position="82"/>
    </location>
</feature>
<dbReference type="Gene3D" id="3.40.630.40">
    <property type="entry name" value="Zn-dependent exopeptidases"/>
    <property type="match status" value="1"/>
</dbReference>
<reference evidence="4" key="1">
    <citation type="journal article" date="2021" name="PeerJ">
        <title>Extensive microbial diversity within the chicken gut microbiome revealed by metagenomics and culture.</title>
        <authorList>
            <person name="Gilroy R."/>
            <person name="Ravi A."/>
            <person name="Getino M."/>
            <person name="Pursley I."/>
            <person name="Horton D.L."/>
            <person name="Alikhan N.F."/>
            <person name="Baker D."/>
            <person name="Gharbi K."/>
            <person name="Hall N."/>
            <person name="Watson M."/>
            <person name="Adriaenssens E.M."/>
            <person name="Foster-Nyarko E."/>
            <person name="Jarju S."/>
            <person name="Secka A."/>
            <person name="Antonio M."/>
            <person name="Oren A."/>
            <person name="Chaudhuri R.R."/>
            <person name="La Ragione R."/>
            <person name="Hildebrand F."/>
            <person name="Pallen M.J."/>
        </authorList>
    </citation>
    <scope>NUCLEOTIDE SEQUENCE</scope>
    <source>
        <strain evidence="4">ChiBcec6-4105</strain>
    </source>
</reference>
<evidence type="ECO:0000256" key="2">
    <source>
        <dbReference type="SAM" id="MobiDB-lite"/>
    </source>
</evidence>
<gene>
    <name evidence="4" type="ORF">H9914_13485</name>
</gene>
<dbReference type="InterPro" id="IPR002508">
    <property type="entry name" value="MurNAc-LAA_cat"/>
</dbReference>
<dbReference type="AlphaFoldDB" id="A0A9D2TYQ1"/>
<dbReference type="GO" id="GO:0009253">
    <property type="term" value="P:peptidoglycan catabolic process"/>
    <property type="evidence" value="ECO:0007669"/>
    <property type="project" value="InterPro"/>
</dbReference>
<dbReference type="PANTHER" id="PTHR30404">
    <property type="entry name" value="N-ACETYLMURAMOYL-L-ALANINE AMIDASE"/>
    <property type="match status" value="1"/>
</dbReference>
<dbReference type="PANTHER" id="PTHR30404:SF0">
    <property type="entry name" value="N-ACETYLMURAMOYL-L-ALANINE AMIDASE AMIC"/>
    <property type="match status" value="1"/>
</dbReference>
<proteinExistence type="predicted"/>
<sequence>MKGRRYTVCAAILLSGLLLLTGCEKTEGGEISREMPATGEKMKESEVQAKKSGEKTAEEEKAETEEKNGPEETKKDTEVEEAPKTVLQTDIRICIDPGHFGGVNEVITDTGTYYCEGDVTLEIAKTLQKILKEDYGISAYLTRDTETITIDGYSNETLDNSHISLRGKAAQGADLFLSLHTNANLDGANGFDTYFQPVGINKPIIIANQIACQQETALKTGNSIGKNIAQMYRETGLSSQDTFQTNMDGESLLEWSDALNDSLDTPGTICRRTGNNGDYYGVLRGAAEAGVPGFIIEHGFHTVEEVRKQAAEGGLIDRWAEADAKGIAEGFGLLPEEME</sequence>
<feature type="region of interest" description="Disordered" evidence="2">
    <location>
        <begin position="31"/>
        <end position="82"/>
    </location>
</feature>